<feature type="compositionally biased region" description="Basic residues" evidence="1">
    <location>
        <begin position="109"/>
        <end position="118"/>
    </location>
</feature>
<feature type="compositionally biased region" description="Polar residues" evidence="1">
    <location>
        <begin position="83"/>
        <end position="93"/>
    </location>
</feature>
<dbReference type="OrthoDB" id="2537141at2759"/>
<feature type="compositionally biased region" description="Polar residues" evidence="1">
    <location>
        <begin position="167"/>
        <end position="177"/>
    </location>
</feature>
<reference evidence="2 3" key="1">
    <citation type="submission" date="2014-04" db="EMBL/GenBank/DDBJ databases">
        <authorList>
            <consortium name="DOE Joint Genome Institute"/>
            <person name="Kuo A."/>
            <person name="Kohler A."/>
            <person name="Costa M.D."/>
            <person name="Nagy L.G."/>
            <person name="Floudas D."/>
            <person name="Copeland A."/>
            <person name="Barry K.W."/>
            <person name="Cichocki N."/>
            <person name="Veneault-Fourrey C."/>
            <person name="LaButti K."/>
            <person name="Lindquist E.A."/>
            <person name="Lipzen A."/>
            <person name="Lundell T."/>
            <person name="Morin E."/>
            <person name="Murat C."/>
            <person name="Sun H."/>
            <person name="Tunlid A."/>
            <person name="Henrissat B."/>
            <person name="Grigoriev I.V."/>
            <person name="Hibbett D.S."/>
            <person name="Martin F."/>
            <person name="Nordberg H.P."/>
            <person name="Cantor M.N."/>
            <person name="Hua S.X."/>
        </authorList>
    </citation>
    <scope>NUCLEOTIDE SEQUENCE [LARGE SCALE GENOMIC DNA]</scope>
    <source>
        <strain evidence="2 3">441</strain>
    </source>
</reference>
<dbReference type="HOGENOM" id="CLU_017237_0_0_1"/>
<gene>
    <name evidence="2" type="ORF">PISMIDRAFT_5985</name>
</gene>
<evidence type="ECO:0000313" key="3">
    <source>
        <dbReference type="Proteomes" id="UP000054018"/>
    </source>
</evidence>
<name>A0A0D0AET7_9AGAM</name>
<feature type="compositionally biased region" description="Low complexity" evidence="1">
    <location>
        <begin position="360"/>
        <end position="372"/>
    </location>
</feature>
<reference evidence="3" key="2">
    <citation type="submission" date="2015-01" db="EMBL/GenBank/DDBJ databases">
        <title>Evolutionary Origins and Diversification of the Mycorrhizal Mutualists.</title>
        <authorList>
            <consortium name="DOE Joint Genome Institute"/>
            <consortium name="Mycorrhizal Genomics Consortium"/>
            <person name="Kohler A."/>
            <person name="Kuo A."/>
            <person name="Nagy L.G."/>
            <person name="Floudas D."/>
            <person name="Copeland A."/>
            <person name="Barry K.W."/>
            <person name="Cichocki N."/>
            <person name="Veneault-Fourrey C."/>
            <person name="LaButti K."/>
            <person name="Lindquist E.A."/>
            <person name="Lipzen A."/>
            <person name="Lundell T."/>
            <person name="Morin E."/>
            <person name="Murat C."/>
            <person name="Riley R."/>
            <person name="Ohm R."/>
            <person name="Sun H."/>
            <person name="Tunlid A."/>
            <person name="Henrissat B."/>
            <person name="Grigoriev I.V."/>
            <person name="Hibbett D.S."/>
            <person name="Martin F."/>
        </authorList>
    </citation>
    <scope>NUCLEOTIDE SEQUENCE [LARGE SCALE GENOMIC DNA]</scope>
    <source>
        <strain evidence="3">441</strain>
    </source>
</reference>
<keyword evidence="3" id="KW-1185">Reference proteome</keyword>
<organism evidence="2 3">
    <name type="scientific">Pisolithus microcarpus 441</name>
    <dbReference type="NCBI Taxonomy" id="765257"/>
    <lineage>
        <taxon>Eukaryota</taxon>
        <taxon>Fungi</taxon>
        <taxon>Dikarya</taxon>
        <taxon>Basidiomycota</taxon>
        <taxon>Agaricomycotina</taxon>
        <taxon>Agaricomycetes</taxon>
        <taxon>Agaricomycetidae</taxon>
        <taxon>Boletales</taxon>
        <taxon>Sclerodermatineae</taxon>
        <taxon>Pisolithaceae</taxon>
        <taxon>Pisolithus</taxon>
    </lineage>
</organism>
<feature type="region of interest" description="Disordered" evidence="1">
    <location>
        <begin position="310"/>
        <end position="332"/>
    </location>
</feature>
<feature type="compositionally biased region" description="Low complexity" evidence="1">
    <location>
        <begin position="251"/>
        <end position="265"/>
    </location>
</feature>
<feature type="region of interest" description="Disordered" evidence="1">
    <location>
        <begin position="345"/>
        <end position="372"/>
    </location>
</feature>
<evidence type="ECO:0000256" key="1">
    <source>
        <dbReference type="SAM" id="MobiDB-lite"/>
    </source>
</evidence>
<feature type="compositionally biased region" description="Basic and acidic residues" evidence="1">
    <location>
        <begin position="121"/>
        <end position="134"/>
    </location>
</feature>
<feature type="region of interest" description="Disordered" evidence="1">
    <location>
        <begin position="26"/>
        <end position="177"/>
    </location>
</feature>
<dbReference type="STRING" id="765257.A0A0D0AET7"/>
<feature type="compositionally biased region" description="Basic and acidic residues" evidence="1">
    <location>
        <begin position="66"/>
        <end position="80"/>
    </location>
</feature>
<protein>
    <submittedName>
        <fullName evidence="2">Uncharacterized protein</fullName>
    </submittedName>
</protein>
<dbReference type="EMBL" id="KN833686">
    <property type="protein sequence ID" value="KIK30613.1"/>
    <property type="molecule type" value="Genomic_DNA"/>
</dbReference>
<feature type="compositionally biased region" description="Polar residues" evidence="1">
    <location>
        <begin position="310"/>
        <end position="324"/>
    </location>
</feature>
<feature type="compositionally biased region" description="Basic residues" evidence="1">
    <location>
        <begin position="157"/>
        <end position="166"/>
    </location>
</feature>
<dbReference type="Proteomes" id="UP000054018">
    <property type="component" value="Unassembled WGS sequence"/>
</dbReference>
<accession>A0A0D0AET7</accession>
<evidence type="ECO:0000313" key="2">
    <source>
        <dbReference type="EMBL" id="KIK30613.1"/>
    </source>
</evidence>
<sequence length="719" mass="79248">MDGQEKENFIRNYVERQRAYLSAYCKDDLHPSGSPAKVPNSGAALGFDTPVLQPRTLRSSGPPPPKLRDEQRLQCPRRVESLANRQLPRSSPSRAVASNADNVNEKRPAGKKCSKKTRTPPSDREREARLAERRERKRRKREIVKSPGDGDDGCGRRSSKPRKKCKTTPSNDTSTPATFAILHGFSATNVKKDRLTLKPSLHPLGVFFKGKASAKTRVSSKKRAPRTDAFSELAFLSKAKITSGKDDGDSETGSSSGPHQPSQPLSDRDDTPNHRSAPDRDEQNQKMVGDHLQAQELPGEHQSVVWDIESQNGCPPDVQNSPTGSAEKASASVVMDVRASRWFVPADTSKVPDPPEIESEPSPSERGSLRSRSLLCPSESGKAVLLHDGEDSSLHPSHSASQAEYHRRCSFEDAAVVSAPRQMFSSYFSQPCPAILPHTAVDANATGTHYFIQDPLVGPQIVQEGNRVTSDVDSVLGELSLPSFDMPCGPTAYEIRGGWRDNSAVEASSQPPGAFPVEDRPFRDTFATHEQPETSPSYDDQCYYEMVDDRRQLHTLNGAIDCPPSDAVRFYDGEVPWYDGDIPVMDDLGIEENFDPWPGSHVGDRESSDAIDGHDQDIIGEAGFDGAEWEYEAYPAVYGGSVSDDIDDYCVWQHDGNELASSVWEDAEGEQAQVSNFSEGRALLLGISTPPRSRRTSGLFKAELDVVTRLRDHWQRQRL</sequence>
<dbReference type="AlphaFoldDB" id="A0A0D0AET7"/>
<proteinExistence type="predicted"/>
<feature type="region of interest" description="Disordered" evidence="1">
    <location>
        <begin position="241"/>
        <end position="291"/>
    </location>
</feature>
<feature type="compositionally biased region" description="Basic and acidic residues" evidence="1">
    <location>
        <begin position="266"/>
        <end position="284"/>
    </location>
</feature>